<name>A0A0A9H3G8_ARUDO</name>
<dbReference type="AlphaFoldDB" id="A0A0A9H3G8"/>
<proteinExistence type="predicted"/>
<reference evidence="1" key="2">
    <citation type="journal article" date="2015" name="Data Brief">
        <title>Shoot transcriptome of the giant reed, Arundo donax.</title>
        <authorList>
            <person name="Barrero R.A."/>
            <person name="Guerrero F.D."/>
            <person name="Moolhuijzen P."/>
            <person name="Goolsby J.A."/>
            <person name="Tidwell J."/>
            <person name="Bellgard S.E."/>
            <person name="Bellgard M.I."/>
        </authorList>
    </citation>
    <scope>NUCLEOTIDE SEQUENCE</scope>
    <source>
        <tissue evidence="1">Shoot tissue taken approximately 20 cm above the soil surface</tissue>
    </source>
</reference>
<protein>
    <submittedName>
        <fullName evidence="1">Uncharacterized protein</fullName>
    </submittedName>
</protein>
<evidence type="ECO:0000313" key="1">
    <source>
        <dbReference type="EMBL" id="JAE31307.1"/>
    </source>
</evidence>
<accession>A0A0A9H3G8</accession>
<organism evidence="1">
    <name type="scientific">Arundo donax</name>
    <name type="common">Giant reed</name>
    <name type="synonym">Donax arundinaceus</name>
    <dbReference type="NCBI Taxonomy" id="35708"/>
    <lineage>
        <taxon>Eukaryota</taxon>
        <taxon>Viridiplantae</taxon>
        <taxon>Streptophyta</taxon>
        <taxon>Embryophyta</taxon>
        <taxon>Tracheophyta</taxon>
        <taxon>Spermatophyta</taxon>
        <taxon>Magnoliopsida</taxon>
        <taxon>Liliopsida</taxon>
        <taxon>Poales</taxon>
        <taxon>Poaceae</taxon>
        <taxon>PACMAD clade</taxon>
        <taxon>Arundinoideae</taxon>
        <taxon>Arundineae</taxon>
        <taxon>Arundo</taxon>
    </lineage>
</organism>
<dbReference type="EMBL" id="GBRH01166589">
    <property type="protein sequence ID" value="JAE31307.1"/>
    <property type="molecule type" value="Transcribed_RNA"/>
</dbReference>
<sequence length="30" mass="3499">MLAYLGEKKELQNISMEKIIYVTTLISIQQ</sequence>
<reference evidence="1" key="1">
    <citation type="submission" date="2014-09" db="EMBL/GenBank/DDBJ databases">
        <authorList>
            <person name="Magalhaes I.L.F."/>
            <person name="Oliveira U."/>
            <person name="Santos F.R."/>
            <person name="Vidigal T.H.D.A."/>
            <person name="Brescovit A.D."/>
            <person name="Santos A.J."/>
        </authorList>
    </citation>
    <scope>NUCLEOTIDE SEQUENCE</scope>
    <source>
        <tissue evidence="1">Shoot tissue taken approximately 20 cm above the soil surface</tissue>
    </source>
</reference>